<feature type="signal peptide" evidence="1">
    <location>
        <begin position="1"/>
        <end position="17"/>
    </location>
</feature>
<evidence type="ECO:0000313" key="3">
    <source>
        <dbReference type="Proteomes" id="UP000688947"/>
    </source>
</evidence>
<reference evidence="2" key="1">
    <citation type="submission" date="2021-01" db="EMBL/GenBank/DDBJ databases">
        <title>Phytophthora aleatoria, a newly-described species from Pinus radiata is distinct from Phytophthora cactorum isolates based on comparative genomics.</title>
        <authorList>
            <person name="Mcdougal R."/>
            <person name="Panda P."/>
            <person name="Williams N."/>
            <person name="Studholme D.J."/>
        </authorList>
    </citation>
    <scope>NUCLEOTIDE SEQUENCE</scope>
    <source>
        <strain evidence="2">NZFS 3830</strain>
    </source>
</reference>
<dbReference type="Proteomes" id="UP000688947">
    <property type="component" value="Unassembled WGS sequence"/>
</dbReference>
<proteinExistence type="predicted"/>
<evidence type="ECO:0000256" key="1">
    <source>
        <dbReference type="SAM" id="SignalP"/>
    </source>
</evidence>
<dbReference type="AlphaFoldDB" id="A0A8T1TVG7"/>
<keyword evidence="1" id="KW-0732">Signal</keyword>
<organism evidence="2 3">
    <name type="scientific">Phytophthora cactorum</name>
    <dbReference type="NCBI Taxonomy" id="29920"/>
    <lineage>
        <taxon>Eukaryota</taxon>
        <taxon>Sar</taxon>
        <taxon>Stramenopiles</taxon>
        <taxon>Oomycota</taxon>
        <taxon>Peronosporomycetes</taxon>
        <taxon>Peronosporales</taxon>
        <taxon>Peronosporaceae</taxon>
        <taxon>Phytophthora</taxon>
    </lineage>
</organism>
<accession>A0A8T1TVG7</accession>
<feature type="chain" id="PRO_5035777302" evidence="1">
    <location>
        <begin position="18"/>
        <end position="61"/>
    </location>
</feature>
<gene>
    <name evidence="2" type="ORF">JG687_00016344</name>
</gene>
<sequence length="61" mass="6611">MQWSRAMNEWTVVLVQASVVVIFNGNDGKGHSVSHVAVHQSKLSVLTSCDGSSLDDPSSRR</sequence>
<dbReference type="EMBL" id="JAENGZ010001625">
    <property type="protein sequence ID" value="KAG6947069.1"/>
    <property type="molecule type" value="Genomic_DNA"/>
</dbReference>
<name>A0A8T1TVG7_9STRA</name>
<comment type="caution">
    <text evidence="2">The sequence shown here is derived from an EMBL/GenBank/DDBJ whole genome shotgun (WGS) entry which is preliminary data.</text>
</comment>
<protein>
    <submittedName>
        <fullName evidence="2">Uncharacterized protein</fullName>
    </submittedName>
</protein>
<evidence type="ECO:0000313" key="2">
    <source>
        <dbReference type="EMBL" id="KAG6947069.1"/>
    </source>
</evidence>